<keyword evidence="2" id="KW-1185">Reference proteome</keyword>
<name>A0ACB9GQD8_9ASTR</name>
<evidence type="ECO:0000313" key="1">
    <source>
        <dbReference type="EMBL" id="KAI3785283.1"/>
    </source>
</evidence>
<reference evidence="2" key="1">
    <citation type="journal article" date="2022" name="Mol. Ecol. Resour.">
        <title>The genomes of chicory, endive, great burdock and yacon provide insights into Asteraceae palaeo-polyploidization history and plant inulin production.</title>
        <authorList>
            <person name="Fan W."/>
            <person name="Wang S."/>
            <person name="Wang H."/>
            <person name="Wang A."/>
            <person name="Jiang F."/>
            <person name="Liu H."/>
            <person name="Zhao H."/>
            <person name="Xu D."/>
            <person name="Zhang Y."/>
        </authorList>
    </citation>
    <scope>NUCLEOTIDE SEQUENCE [LARGE SCALE GENOMIC DNA]</scope>
    <source>
        <strain evidence="2">cv. Yunnan</strain>
    </source>
</reference>
<dbReference type="EMBL" id="CM042031">
    <property type="protein sequence ID" value="KAI3785283.1"/>
    <property type="molecule type" value="Genomic_DNA"/>
</dbReference>
<dbReference type="Proteomes" id="UP001056120">
    <property type="component" value="Linkage Group LG14"/>
</dbReference>
<reference evidence="1 2" key="2">
    <citation type="journal article" date="2022" name="Mol. Ecol. Resour.">
        <title>The genomes of chicory, endive, great burdock and yacon provide insights into Asteraceae paleo-polyploidization history and plant inulin production.</title>
        <authorList>
            <person name="Fan W."/>
            <person name="Wang S."/>
            <person name="Wang H."/>
            <person name="Wang A."/>
            <person name="Jiang F."/>
            <person name="Liu H."/>
            <person name="Zhao H."/>
            <person name="Xu D."/>
            <person name="Zhang Y."/>
        </authorList>
    </citation>
    <scope>NUCLEOTIDE SEQUENCE [LARGE SCALE GENOMIC DNA]</scope>
    <source>
        <strain evidence="2">cv. Yunnan</strain>
        <tissue evidence="1">Leaves</tissue>
    </source>
</reference>
<gene>
    <name evidence="1" type="ORF">L1987_44399</name>
</gene>
<comment type="caution">
    <text evidence="1">The sequence shown here is derived from an EMBL/GenBank/DDBJ whole genome shotgun (WGS) entry which is preliminary data.</text>
</comment>
<accession>A0ACB9GQD8</accession>
<proteinExistence type="predicted"/>
<organism evidence="1 2">
    <name type="scientific">Smallanthus sonchifolius</name>
    <dbReference type="NCBI Taxonomy" id="185202"/>
    <lineage>
        <taxon>Eukaryota</taxon>
        <taxon>Viridiplantae</taxon>
        <taxon>Streptophyta</taxon>
        <taxon>Embryophyta</taxon>
        <taxon>Tracheophyta</taxon>
        <taxon>Spermatophyta</taxon>
        <taxon>Magnoliopsida</taxon>
        <taxon>eudicotyledons</taxon>
        <taxon>Gunneridae</taxon>
        <taxon>Pentapetalae</taxon>
        <taxon>asterids</taxon>
        <taxon>campanulids</taxon>
        <taxon>Asterales</taxon>
        <taxon>Asteraceae</taxon>
        <taxon>Asteroideae</taxon>
        <taxon>Heliantheae alliance</taxon>
        <taxon>Millerieae</taxon>
        <taxon>Smallanthus</taxon>
    </lineage>
</organism>
<sequence length="67" mass="7919">MVKDVILKLEESLLIDPKKHDALWKKHLRLQISADQSRLERFSCFVLSYAFLIHLPMNGSILDMFYL</sequence>
<protein>
    <submittedName>
        <fullName evidence="1">Uncharacterized protein</fullName>
    </submittedName>
</protein>
<evidence type="ECO:0000313" key="2">
    <source>
        <dbReference type="Proteomes" id="UP001056120"/>
    </source>
</evidence>